<dbReference type="AlphaFoldDB" id="A0A8X6QY60"/>
<comment type="caution">
    <text evidence="1">The sequence shown here is derived from an EMBL/GenBank/DDBJ whole genome shotgun (WGS) entry which is preliminary data.</text>
</comment>
<dbReference type="OrthoDB" id="10463453at2759"/>
<dbReference type="EMBL" id="BMAW01085434">
    <property type="protein sequence ID" value="GFU42915.1"/>
    <property type="molecule type" value="Genomic_DNA"/>
</dbReference>
<reference evidence="1" key="1">
    <citation type="submission" date="2020-08" db="EMBL/GenBank/DDBJ databases">
        <title>Multicomponent nature underlies the extraordinary mechanical properties of spider dragline silk.</title>
        <authorList>
            <person name="Kono N."/>
            <person name="Nakamura H."/>
            <person name="Mori M."/>
            <person name="Yoshida Y."/>
            <person name="Ohtoshi R."/>
            <person name="Malay A.D."/>
            <person name="Moran D.A.P."/>
            <person name="Tomita M."/>
            <person name="Numata K."/>
            <person name="Arakawa K."/>
        </authorList>
    </citation>
    <scope>NUCLEOTIDE SEQUENCE</scope>
</reference>
<accession>A0A8X6QY60</accession>
<name>A0A8X6QY60_NEPPI</name>
<keyword evidence="2" id="KW-1185">Reference proteome</keyword>
<gene>
    <name evidence="1" type="ORF">NPIL_489911</name>
</gene>
<evidence type="ECO:0000313" key="1">
    <source>
        <dbReference type="EMBL" id="GFU42915.1"/>
    </source>
</evidence>
<evidence type="ECO:0000313" key="2">
    <source>
        <dbReference type="Proteomes" id="UP000887013"/>
    </source>
</evidence>
<proteinExistence type="predicted"/>
<dbReference type="Proteomes" id="UP000887013">
    <property type="component" value="Unassembled WGS sequence"/>
</dbReference>
<protein>
    <submittedName>
        <fullName evidence="1">Uncharacterized protein</fullName>
    </submittedName>
</protein>
<organism evidence="1 2">
    <name type="scientific">Nephila pilipes</name>
    <name type="common">Giant wood spider</name>
    <name type="synonym">Nephila maculata</name>
    <dbReference type="NCBI Taxonomy" id="299642"/>
    <lineage>
        <taxon>Eukaryota</taxon>
        <taxon>Metazoa</taxon>
        <taxon>Ecdysozoa</taxon>
        <taxon>Arthropoda</taxon>
        <taxon>Chelicerata</taxon>
        <taxon>Arachnida</taxon>
        <taxon>Araneae</taxon>
        <taxon>Araneomorphae</taxon>
        <taxon>Entelegynae</taxon>
        <taxon>Araneoidea</taxon>
        <taxon>Nephilidae</taxon>
        <taxon>Nephila</taxon>
    </lineage>
</organism>
<sequence>MLGAASGRRFSYKGKRFYVYSPSKPAGMPPINRWPLSKLARGPIRPSTLRFGFCNSFLLFFSLSFSYTNILYKSTAPSTEPMSNYGLRPKRKRLSQWSLCKECDVFGGTLRGVDSLHGIRFQDLDIEVLFNMGFIRVSLFSDD</sequence>